<dbReference type="InterPro" id="IPR011701">
    <property type="entry name" value="MFS"/>
</dbReference>
<evidence type="ECO:0000256" key="4">
    <source>
        <dbReference type="ARBA" id="ARBA00023136"/>
    </source>
</evidence>
<dbReference type="InterPro" id="IPR036259">
    <property type="entry name" value="MFS_trans_sf"/>
</dbReference>
<feature type="domain" description="Major facilitator superfamily (MFS) profile" evidence="6">
    <location>
        <begin position="15"/>
        <end position="493"/>
    </location>
</feature>
<evidence type="ECO:0000313" key="8">
    <source>
        <dbReference type="Proteomes" id="UP000178776"/>
    </source>
</evidence>
<dbReference type="STRING" id="1108595.BKX93_08080"/>
<dbReference type="GeneID" id="68841171"/>
<dbReference type="Gene3D" id="1.20.1720.10">
    <property type="entry name" value="Multidrug resistance protein D"/>
    <property type="match status" value="1"/>
</dbReference>
<organism evidence="7 8">
    <name type="scientific">Chromobacterium vaccinii</name>
    <dbReference type="NCBI Taxonomy" id="1108595"/>
    <lineage>
        <taxon>Bacteria</taxon>
        <taxon>Pseudomonadati</taxon>
        <taxon>Pseudomonadota</taxon>
        <taxon>Betaproteobacteria</taxon>
        <taxon>Neisseriales</taxon>
        <taxon>Chromobacteriaceae</taxon>
        <taxon>Chromobacterium</taxon>
    </lineage>
</organism>
<dbReference type="EMBL" id="CP017707">
    <property type="protein sequence ID" value="AOZ49961.1"/>
    <property type="molecule type" value="Genomic_DNA"/>
</dbReference>
<feature type="transmembrane region" description="Helical" evidence="5">
    <location>
        <begin position="81"/>
        <end position="104"/>
    </location>
</feature>
<evidence type="ECO:0000256" key="2">
    <source>
        <dbReference type="ARBA" id="ARBA00022692"/>
    </source>
</evidence>
<keyword evidence="3 5" id="KW-1133">Transmembrane helix</keyword>
<dbReference type="CDD" id="cd17321">
    <property type="entry name" value="MFS_MMR_MDR_like"/>
    <property type="match status" value="1"/>
</dbReference>
<feature type="transmembrane region" description="Helical" evidence="5">
    <location>
        <begin position="50"/>
        <end position="69"/>
    </location>
</feature>
<accession>A0A1D9LFB7</accession>
<name>A0A1D9LFB7_9NEIS</name>
<dbReference type="Proteomes" id="UP000178776">
    <property type="component" value="Chromosome"/>
</dbReference>
<dbReference type="GO" id="GO:0016020">
    <property type="term" value="C:membrane"/>
    <property type="evidence" value="ECO:0007669"/>
    <property type="project" value="UniProtKB-SubCell"/>
</dbReference>
<dbReference type="AlphaFoldDB" id="A0A1D9LFB7"/>
<dbReference type="InterPro" id="IPR005829">
    <property type="entry name" value="Sugar_transporter_CS"/>
</dbReference>
<keyword evidence="2 5" id="KW-0812">Transmembrane</keyword>
<dbReference type="PANTHER" id="PTHR42718:SF49">
    <property type="entry name" value="EXPORT PROTEIN"/>
    <property type="match status" value="1"/>
</dbReference>
<feature type="transmembrane region" description="Helical" evidence="5">
    <location>
        <begin position="110"/>
        <end position="128"/>
    </location>
</feature>
<dbReference type="Gene3D" id="1.20.1250.20">
    <property type="entry name" value="MFS general substrate transporter like domains"/>
    <property type="match status" value="1"/>
</dbReference>
<dbReference type="PROSITE" id="PS00216">
    <property type="entry name" value="SUGAR_TRANSPORT_1"/>
    <property type="match status" value="1"/>
</dbReference>
<dbReference type="Pfam" id="PF07690">
    <property type="entry name" value="MFS_1"/>
    <property type="match status" value="1"/>
</dbReference>
<reference evidence="7 8" key="1">
    <citation type="submission" date="2016-10" db="EMBL/GenBank/DDBJ databases">
        <title>Chromobacterium muskegensis sp. nov., an insecticidal bacterium isolated from Sphagnum bogs.</title>
        <authorList>
            <person name="Sparks M.E."/>
            <person name="Blackburn M.B."/>
            <person name="Gundersen-Rindal D.E."/>
            <person name="Mitchell A."/>
            <person name="Farrar R."/>
            <person name="Kuhar D."/>
        </authorList>
    </citation>
    <scope>NUCLEOTIDE SEQUENCE [LARGE SCALE GENOMIC DNA]</scope>
    <source>
        <strain evidence="7 8">21-1</strain>
    </source>
</reference>
<dbReference type="InterPro" id="IPR020846">
    <property type="entry name" value="MFS_dom"/>
</dbReference>
<evidence type="ECO:0000256" key="3">
    <source>
        <dbReference type="ARBA" id="ARBA00022989"/>
    </source>
</evidence>
<evidence type="ECO:0000313" key="7">
    <source>
        <dbReference type="EMBL" id="AOZ49961.1"/>
    </source>
</evidence>
<dbReference type="PRINTS" id="PR01036">
    <property type="entry name" value="TCRTETB"/>
</dbReference>
<feature type="transmembrane region" description="Helical" evidence="5">
    <location>
        <begin position="232"/>
        <end position="250"/>
    </location>
</feature>
<dbReference type="KEGG" id="cvc:BKX93_08080"/>
<feature type="transmembrane region" description="Helical" evidence="5">
    <location>
        <begin position="332"/>
        <end position="352"/>
    </location>
</feature>
<dbReference type="SUPFAM" id="SSF103473">
    <property type="entry name" value="MFS general substrate transporter"/>
    <property type="match status" value="1"/>
</dbReference>
<dbReference type="GO" id="GO:0022857">
    <property type="term" value="F:transmembrane transporter activity"/>
    <property type="evidence" value="ECO:0007669"/>
    <property type="project" value="InterPro"/>
</dbReference>
<comment type="subcellular location">
    <subcellularLocation>
        <location evidence="1">Membrane</location>
        <topology evidence="1">Multi-pass membrane protein</topology>
    </subcellularLocation>
</comment>
<feature type="transmembrane region" description="Helical" evidence="5">
    <location>
        <begin position="406"/>
        <end position="425"/>
    </location>
</feature>
<gene>
    <name evidence="7" type="ORF">BKX93_08080</name>
</gene>
<feature type="transmembrane region" description="Helical" evidence="5">
    <location>
        <begin position="358"/>
        <end position="385"/>
    </location>
</feature>
<protein>
    <submittedName>
        <fullName evidence="7">MFS transporter</fullName>
    </submittedName>
</protein>
<dbReference type="PROSITE" id="PS50850">
    <property type="entry name" value="MFS"/>
    <property type="match status" value="1"/>
</dbReference>
<feature type="transmembrane region" description="Helical" evidence="5">
    <location>
        <begin position="140"/>
        <end position="158"/>
    </location>
</feature>
<evidence type="ECO:0000256" key="1">
    <source>
        <dbReference type="ARBA" id="ARBA00004141"/>
    </source>
</evidence>
<feature type="transmembrane region" description="Helical" evidence="5">
    <location>
        <begin position="262"/>
        <end position="285"/>
    </location>
</feature>
<dbReference type="RefSeq" id="WP_070979446.1">
    <property type="nucleotide sequence ID" value="NZ_CP017707.1"/>
</dbReference>
<feature type="transmembrane region" description="Helical" evidence="5">
    <location>
        <begin position="198"/>
        <end position="220"/>
    </location>
</feature>
<feature type="transmembrane region" description="Helical" evidence="5">
    <location>
        <begin position="305"/>
        <end position="325"/>
    </location>
</feature>
<evidence type="ECO:0000256" key="5">
    <source>
        <dbReference type="SAM" id="Phobius"/>
    </source>
</evidence>
<dbReference type="PANTHER" id="PTHR42718">
    <property type="entry name" value="MAJOR FACILITATOR SUPERFAMILY MULTIDRUG TRANSPORTER MFSC"/>
    <property type="match status" value="1"/>
</dbReference>
<proteinExistence type="predicted"/>
<feature type="transmembrane region" description="Helical" evidence="5">
    <location>
        <begin position="470"/>
        <end position="489"/>
    </location>
</feature>
<sequence>MQRMQMERHGEKWSVLAAVCLAALALPWSFVGGAVATPAIGRELGGSPQALGWVTSAFMLSFGSCLMAAGALADQYGRKRLFGIGIGLFAASSLAISLAPDLWWLNGLRAAQGLAAAAAMAGGSAALAQEYEGEARTRAFSLLGTTFGLGLAFGPLLSGGLIQWLGWRAIFACGAAIGVVALLLALPRMRESRDPDAVGLDWPGALSFTSMLALFTTALLQGPQQGWRSLPVLALLAGSLALLLAFIWLERRAARPMLDLSLFRYPAFVGVQCLPLATSYCYVALLVLLPLRFIGVDGRGEAEAGLWMLALSAPMLAMPSLAVWLTRWRSAGFISAAGLLMAALGLAGLSQAQAGSPAMALALLLIGGGSGLPWGLMDGLSVSVVPKERAGMASGIFSTTRVAGEGMALAVVGALMAGLTGRALADAGLNAPAAAVQRLASGNLSQAHALLPMADIGRLIHAYDWAFQRLLYLLIALTLSSALMALVLLGRSKGEAGLA</sequence>
<evidence type="ECO:0000259" key="6">
    <source>
        <dbReference type="PROSITE" id="PS50850"/>
    </source>
</evidence>
<keyword evidence="4 5" id="KW-0472">Membrane</keyword>
<feature type="transmembrane region" description="Helical" evidence="5">
    <location>
        <begin position="164"/>
        <end position="186"/>
    </location>
</feature>